<evidence type="ECO:0000256" key="1">
    <source>
        <dbReference type="SAM" id="Phobius"/>
    </source>
</evidence>
<keyword evidence="1" id="KW-1133">Transmembrane helix</keyword>
<sequence length="82" mass="9202">MPIRSWYSFTCLTISSLSLESSTLCCASSSAYCTFNLSTWFSKSRALWLAKLFSVSAAANLLFRSLIFEFKSFISFVVNENA</sequence>
<reference evidence="2" key="1">
    <citation type="journal article" date="2018" name="PLoS Negl. Trop. Dis.">
        <title>An insight into the salivary gland and fat body transcriptome of Panstrongylus lignarius (Hemiptera: Heteroptera), the main vector of Chagas disease in Peru.</title>
        <authorList>
            <person name="Nevoa J.C."/>
            <person name="Mendes M.T."/>
            <person name="da Silva M.V."/>
            <person name="Soares S.C."/>
            <person name="Oliveira C.J.F."/>
            <person name="Ribeiro J.M.C."/>
        </authorList>
    </citation>
    <scope>NUCLEOTIDE SEQUENCE</scope>
</reference>
<organism evidence="2">
    <name type="scientific">Panstrongylus lignarius</name>
    <dbReference type="NCBI Taxonomy" id="156445"/>
    <lineage>
        <taxon>Eukaryota</taxon>
        <taxon>Metazoa</taxon>
        <taxon>Ecdysozoa</taxon>
        <taxon>Arthropoda</taxon>
        <taxon>Hexapoda</taxon>
        <taxon>Insecta</taxon>
        <taxon>Pterygota</taxon>
        <taxon>Neoptera</taxon>
        <taxon>Paraneoptera</taxon>
        <taxon>Hemiptera</taxon>
        <taxon>Heteroptera</taxon>
        <taxon>Panheteroptera</taxon>
        <taxon>Cimicomorpha</taxon>
        <taxon>Reduviidae</taxon>
        <taxon>Triatominae</taxon>
        <taxon>Panstrongylus</taxon>
    </lineage>
</organism>
<keyword evidence="1" id="KW-0472">Membrane</keyword>
<accession>A0A224XSH3</accession>
<protein>
    <submittedName>
        <fullName evidence="2">Uncharacterized protein</fullName>
    </submittedName>
</protein>
<keyword evidence="1" id="KW-0812">Transmembrane</keyword>
<evidence type="ECO:0000313" key="2">
    <source>
        <dbReference type="EMBL" id="JAW15466.1"/>
    </source>
</evidence>
<feature type="transmembrane region" description="Helical" evidence="1">
    <location>
        <begin position="46"/>
        <end position="63"/>
    </location>
</feature>
<dbReference type="EMBL" id="GFTR01000960">
    <property type="protein sequence ID" value="JAW15466.1"/>
    <property type="molecule type" value="Transcribed_RNA"/>
</dbReference>
<name>A0A224XSH3_9HEMI</name>
<dbReference type="AlphaFoldDB" id="A0A224XSH3"/>
<proteinExistence type="predicted"/>